<comment type="subcellular location">
    <subcellularLocation>
        <location evidence="1">Membrane</location>
        <topology evidence="1">Multi-pass membrane protein</topology>
    </subcellularLocation>
</comment>
<keyword evidence="5 6" id="KW-0472">Membrane</keyword>
<feature type="transmembrane region" description="Helical" evidence="6">
    <location>
        <begin position="12"/>
        <end position="34"/>
    </location>
</feature>
<dbReference type="STRING" id="33007.HMPREF3198_01445"/>
<evidence type="ECO:0000256" key="1">
    <source>
        <dbReference type="ARBA" id="ARBA00004141"/>
    </source>
</evidence>
<feature type="domain" description="GtrA/DPMS transmembrane" evidence="7">
    <location>
        <begin position="12"/>
        <end position="131"/>
    </location>
</feature>
<protein>
    <submittedName>
        <fullName evidence="8">GtrA family protein</fullName>
    </submittedName>
</protein>
<feature type="transmembrane region" description="Helical" evidence="6">
    <location>
        <begin position="40"/>
        <end position="61"/>
    </location>
</feature>
<evidence type="ECO:0000256" key="6">
    <source>
        <dbReference type="SAM" id="Phobius"/>
    </source>
</evidence>
<keyword evidence="9" id="KW-1185">Reference proteome</keyword>
<reference evidence="8 9" key="1">
    <citation type="submission" date="2017-12" db="EMBL/GenBank/DDBJ databases">
        <title>Phylogenetic diversity of female urinary microbiome.</title>
        <authorList>
            <person name="Thomas-White K."/>
            <person name="Wolfe A.J."/>
        </authorList>
    </citation>
    <scope>NUCLEOTIDE SEQUENCE [LARGE SCALE GENOMIC DNA]</scope>
    <source>
        <strain evidence="8 9">UMB0402</strain>
    </source>
</reference>
<evidence type="ECO:0000256" key="5">
    <source>
        <dbReference type="ARBA" id="ARBA00023136"/>
    </source>
</evidence>
<evidence type="ECO:0000256" key="2">
    <source>
        <dbReference type="ARBA" id="ARBA00009399"/>
    </source>
</evidence>
<dbReference type="AlphaFoldDB" id="A0A2I1IPE1"/>
<proteinExistence type="inferred from homology"/>
<evidence type="ECO:0000259" key="7">
    <source>
        <dbReference type="Pfam" id="PF04138"/>
    </source>
</evidence>
<dbReference type="GeneID" id="35867642"/>
<comment type="similarity">
    <text evidence="2">Belongs to the GtrA family.</text>
</comment>
<dbReference type="InterPro" id="IPR051401">
    <property type="entry name" value="GtrA_CellWall_Glycosyl"/>
</dbReference>
<dbReference type="PANTHER" id="PTHR38459:SF1">
    <property type="entry name" value="PROPHAGE BACTOPRENOL-LINKED GLUCOSE TRANSLOCASE HOMOLOG"/>
    <property type="match status" value="1"/>
</dbReference>
<organism evidence="8 9">
    <name type="scientific">Winkia neuii</name>
    <dbReference type="NCBI Taxonomy" id="33007"/>
    <lineage>
        <taxon>Bacteria</taxon>
        <taxon>Bacillati</taxon>
        <taxon>Actinomycetota</taxon>
        <taxon>Actinomycetes</taxon>
        <taxon>Actinomycetales</taxon>
        <taxon>Actinomycetaceae</taxon>
        <taxon>Winkia</taxon>
    </lineage>
</organism>
<keyword evidence="3 6" id="KW-0812">Transmembrane</keyword>
<keyword evidence="4 6" id="KW-1133">Transmembrane helix</keyword>
<dbReference type="EMBL" id="PKKO01000002">
    <property type="protein sequence ID" value="PKY72997.1"/>
    <property type="molecule type" value="Genomic_DNA"/>
</dbReference>
<feature type="transmembrane region" description="Helical" evidence="6">
    <location>
        <begin position="73"/>
        <end position="96"/>
    </location>
</feature>
<dbReference type="InterPro" id="IPR007267">
    <property type="entry name" value="GtrA_DPMS_TM"/>
</dbReference>
<feature type="transmembrane region" description="Helical" evidence="6">
    <location>
        <begin position="116"/>
        <end position="134"/>
    </location>
</feature>
<name>A0A2I1IPE1_9ACTO</name>
<dbReference type="Pfam" id="PF04138">
    <property type="entry name" value="GtrA_DPMS_TM"/>
    <property type="match status" value="1"/>
</dbReference>
<dbReference type="GO" id="GO:0005886">
    <property type="term" value="C:plasma membrane"/>
    <property type="evidence" value="ECO:0007669"/>
    <property type="project" value="TreeGrafter"/>
</dbReference>
<evidence type="ECO:0000313" key="9">
    <source>
        <dbReference type="Proteomes" id="UP000235122"/>
    </source>
</evidence>
<gene>
    <name evidence="8" type="ORF">CYJ19_03900</name>
</gene>
<evidence type="ECO:0000256" key="4">
    <source>
        <dbReference type="ARBA" id="ARBA00022989"/>
    </source>
</evidence>
<dbReference type="Proteomes" id="UP000235122">
    <property type="component" value="Unassembled WGS sequence"/>
</dbReference>
<sequence>MLSKKISPSLIKYLFVGVGTSLLDFVLFLTFSSLLGIPEVVANILSTTITIVVSYFVNNFFVFEAKTPSWRSFFSFAGLTLFTGMVVQSVIIWAVMHILSLWWVGPIVAFRAGAKILAMAVGATCNYLGYSALFSKRK</sequence>
<accession>A0A2I1IPE1</accession>
<dbReference type="RefSeq" id="WP_024330986.1">
    <property type="nucleotide sequence ID" value="NZ_JASOXK010000002.1"/>
</dbReference>
<evidence type="ECO:0000256" key="3">
    <source>
        <dbReference type="ARBA" id="ARBA00022692"/>
    </source>
</evidence>
<dbReference type="PANTHER" id="PTHR38459">
    <property type="entry name" value="PROPHAGE BACTOPRENOL-LINKED GLUCOSE TRANSLOCASE HOMOLOG"/>
    <property type="match status" value="1"/>
</dbReference>
<dbReference type="GO" id="GO:0000271">
    <property type="term" value="P:polysaccharide biosynthetic process"/>
    <property type="evidence" value="ECO:0007669"/>
    <property type="project" value="InterPro"/>
</dbReference>
<evidence type="ECO:0000313" key="8">
    <source>
        <dbReference type="EMBL" id="PKY72997.1"/>
    </source>
</evidence>
<comment type="caution">
    <text evidence="8">The sequence shown here is derived from an EMBL/GenBank/DDBJ whole genome shotgun (WGS) entry which is preliminary data.</text>
</comment>